<dbReference type="PRINTS" id="PR00388">
    <property type="entry name" value="PDIESTERASE2"/>
</dbReference>
<dbReference type="Proteomes" id="UP000236340">
    <property type="component" value="Unassembled WGS sequence"/>
</dbReference>
<dbReference type="Pfam" id="PF12706">
    <property type="entry name" value="Lactamase_B_2"/>
    <property type="match status" value="1"/>
</dbReference>
<protein>
    <submittedName>
        <fullName evidence="2">MBL fold metallo-hydrolase</fullName>
    </submittedName>
</protein>
<dbReference type="SMART" id="SM00849">
    <property type="entry name" value="Lactamase_B"/>
    <property type="match status" value="1"/>
</dbReference>
<evidence type="ECO:0000313" key="3">
    <source>
        <dbReference type="Proteomes" id="UP000236340"/>
    </source>
</evidence>
<dbReference type="RefSeq" id="WP_103114063.1">
    <property type="nucleotide sequence ID" value="NZ_PPFX01000002.1"/>
</dbReference>
<name>A0A2K2HE68_9BACT</name>
<dbReference type="GO" id="GO:0006198">
    <property type="term" value="P:cAMP catabolic process"/>
    <property type="evidence" value="ECO:0007669"/>
    <property type="project" value="InterPro"/>
</dbReference>
<dbReference type="InterPro" id="IPR036866">
    <property type="entry name" value="RibonucZ/Hydroxyglut_hydro"/>
</dbReference>
<reference evidence="2 3" key="1">
    <citation type="journal article" date="2018" name="Genome Announc.">
        <title>Genome Sequence of Geothermobacter sp. HR-1 Iron Reducer from the Loihi Seamount.</title>
        <authorList>
            <person name="Smith H."/>
            <person name="Abuyen K."/>
            <person name="Tremblay J."/>
            <person name="Savalia P."/>
            <person name="Perez-Rodriguez I."/>
            <person name="Emerson D."/>
            <person name="Tully B."/>
            <person name="Amend J."/>
        </authorList>
    </citation>
    <scope>NUCLEOTIDE SEQUENCE [LARGE SCALE GENOMIC DNA]</scope>
    <source>
        <strain evidence="2 3">HR-1</strain>
    </source>
</reference>
<proteinExistence type="predicted"/>
<dbReference type="GO" id="GO:0004115">
    <property type="term" value="F:3',5'-cyclic-AMP phosphodiesterase activity"/>
    <property type="evidence" value="ECO:0007669"/>
    <property type="project" value="InterPro"/>
</dbReference>
<comment type="caution">
    <text evidence="2">The sequence shown here is derived from an EMBL/GenBank/DDBJ whole genome shotgun (WGS) entry which is preliminary data.</text>
</comment>
<dbReference type="EMBL" id="PPFX01000002">
    <property type="protein sequence ID" value="PNU21580.1"/>
    <property type="molecule type" value="Genomic_DNA"/>
</dbReference>
<feature type="domain" description="Metallo-beta-lactamase" evidence="1">
    <location>
        <begin position="17"/>
        <end position="198"/>
    </location>
</feature>
<dbReference type="AlphaFoldDB" id="A0A2K2HE68"/>
<dbReference type="CDD" id="cd07735">
    <property type="entry name" value="class_II_PDE_MBL-fold"/>
    <property type="match status" value="1"/>
</dbReference>
<evidence type="ECO:0000259" key="1">
    <source>
        <dbReference type="SMART" id="SM00849"/>
    </source>
</evidence>
<dbReference type="Gene3D" id="3.60.15.10">
    <property type="entry name" value="Ribonuclease Z/Hydroxyacylglutathione hydrolase-like"/>
    <property type="match status" value="1"/>
</dbReference>
<sequence length="262" mass="28542">MEIRVLGSFGSRLPGFNTSSLLLDGRLLLDAGTVTAILPLEEQAAIDDVLLTHGHLDHMVDLAFLVDNVLTLRETPLRVWGPAVVLESLRRNLFNGEVWPDFSRLPQAAAPALQFCPLNEAGGTEIAGYRVEWARTSHPVFTAGYLLHGDAGSVLFSGDTTTTEAIWQLGRGCRDLLLAFIETSFPDRLRELAIASGHLTPAMLRSELAKFGRPDVPVKIFHVKPQFLAEVEAELAALGDLQLEVLKGGEAFYFAGSVRAAR</sequence>
<organism evidence="2 3">
    <name type="scientific">Geothermobacter hydrogeniphilus</name>
    <dbReference type="NCBI Taxonomy" id="1969733"/>
    <lineage>
        <taxon>Bacteria</taxon>
        <taxon>Pseudomonadati</taxon>
        <taxon>Thermodesulfobacteriota</taxon>
        <taxon>Desulfuromonadia</taxon>
        <taxon>Desulfuromonadales</taxon>
        <taxon>Geothermobacteraceae</taxon>
        <taxon>Geothermobacter</taxon>
    </lineage>
</organism>
<dbReference type="InterPro" id="IPR000396">
    <property type="entry name" value="Pdiesterase2"/>
</dbReference>
<dbReference type="InterPro" id="IPR001279">
    <property type="entry name" value="Metallo-B-lactamas"/>
</dbReference>
<keyword evidence="2" id="KW-0378">Hydrolase</keyword>
<gene>
    <name evidence="2" type="ORF">C2E25_01585</name>
</gene>
<dbReference type="OrthoDB" id="9803916at2"/>
<accession>A0A2K2HE68</accession>
<dbReference type="SUPFAM" id="SSF56281">
    <property type="entry name" value="Metallo-hydrolase/oxidoreductase"/>
    <property type="match status" value="1"/>
</dbReference>
<evidence type="ECO:0000313" key="2">
    <source>
        <dbReference type="EMBL" id="PNU21580.1"/>
    </source>
</evidence>